<feature type="binding site" evidence="9">
    <location>
        <position position="102"/>
    </location>
    <ligand>
        <name>Fe(2+)</name>
        <dbReference type="ChEBI" id="CHEBI:29033"/>
    </ligand>
</feature>
<evidence type="ECO:0000313" key="10">
    <source>
        <dbReference type="EMBL" id="GAA4997303.1"/>
    </source>
</evidence>
<feature type="binding site" evidence="9">
    <location>
        <position position="102"/>
    </location>
    <ligand>
        <name>Ni(2+)</name>
        <dbReference type="ChEBI" id="CHEBI:49786"/>
    </ligand>
</feature>
<comment type="cofactor">
    <cofactor evidence="9">
        <name>Fe(2+)</name>
        <dbReference type="ChEBI" id="CHEBI:29033"/>
    </cofactor>
    <text evidence="9">Binds 1 Fe(2+) cation per monomer.</text>
</comment>
<feature type="site" description="May play a role in metal incorporation in vivo" evidence="9">
    <location>
        <position position="101"/>
    </location>
</feature>
<comment type="function">
    <text evidence="9">Catalyzes 2 different reactions between oxygene and the acireductone 1,2-dihydroxy-3-keto-5-methylthiopentene (DHK-MTPene) depending upon the metal bound in the active site. Fe-containing acireductone dioxygenase (Fe-ARD) produces formate and 2-keto-4-methylthiobutyrate (KMTB), the alpha-ketoacid precursor of methionine in the methionine recycle pathway. Ni-containing acireductone dioxygenase (Ni-ARD) produces methylthiopropionate, carbon monoxide and formate, and does not lie on the methionine recycle pathway.</text>
</comment>
<feature type="binding site" evidence="9">
    <location>
        <position position="108"/>
    </location>
    <ligand>
        <name>Ni(2+)</name>
        <dbReference type="ChEBI" id="CHEBI:49786"/>
    </ligand>
</feature>
<evidence type="ECO:0000256" key="9">
    <source>
        <dbReference type="HAMAP-Rule" id="MF_01682"/>
    </source>
</evidence>
<feature type="binding site" evidence="9">
    <location>
        <position position="104"/>
    </location>
    <ligand>
        <name>Ni(2+)</name>
        <dbReference type="ChEBI" id="CHEBI:49786"/>
    </ligand>
</feature>
<dbReference type="InterPro" id="IPR011051">
    <property type="entry name" value="RmlC_Cupin_sf"/>
</dbReference>
<dbReference type="CDD" id="cd02232">
    <property type="entry name" value="cupin_ARD"/>
    <property type="match status" value="1"/>
</dbReference>
<comment type="catalytic activity">
    <reaction evidence="1 9">
        <text>1,2-dihydroxy-5-(methylsulfanyl)pent-1-en-3-one + O2 = 4-methylsulfanyl-2-oxobutanoate + formate + 2 H(+)</text>
        <dbReference type="Rhea" id="RHEA:24504"/>
        <dbReference type="ChEBI" id="CHEBI:15378"/>
        <dbReference type="ChEBI" id="CHEBI:15379"/>
        <dbReference type="ChEBI" id="CHEBI:15740"/>
        <dbReference type="ChEBI" id="CHEBI:16723"/>
        <dbReference type="ChEBI" id="CHEBI:49252"/>
        <dbReference type="EC" id="1.13.11.54"/>
    </reaction>
</comment>
<dbReference type="PANTHER" id="PTHR23418:SF0">
    <property type="entry name" value="ACIREDUCTONE DIOXYGENASE"/>
    <property type="match status" value="1"/>
</dbReference>
<keyword evidence="6 9" id="KW-0560">Oxidoreductase</keyword>
<keyword evidence="7 9" id="KW-0408">Iron</keyword>
<comment type="similarity">
    <text evidence="9">Belongs to the acireductone dioxygenase (ARD) family.</text>
</comment>
<comment type="pathway">
    <text evidence="9">Amino-acid biosynthesis; L-methionine biosynthesis via salvage pathway; L-methionine from S-methyl-5-thio-alpha-D-ribose 1-phosphate: step 5/6.</text>
</comment>
<feature type="site" description="May play a role in transmitting local conformational changes" evidence="9">
    <location>
        <position position="107"/>
    </location>
</feature>
<evidence type="ECO:0000256" key="5">
    <source>
        <dbReference type="ARBA" id="ARBA00022964"/>
    </source>
</evidence>
<feature type="binding site" evidence="9">
    <location>
        <position position="104"/>
    </location>
    <ligand>
        <name>Fe(2+)</name>
        <dbReference type="ChEBI" id="CHEBI:29033"/>
    </ligand>
</feature>
<dbReference type="Gene3D" id="2.60.120.10">
    <property type="entry name" value="Jelly Rolls"/>
    <property type="match status" value="1"/>
</dbReference>
<evidence type="ECO:0000256" key="8">
    <source>
        <dbReference type="ARBA" id="ARBA00023167"/>
    </source>
</evidence>
<evidence type="ECO:0000256" key="7">
    <source>
        <dbReference type="ARBA" id="ARBA00023004"/>
    </source>
</evidence>
<evidence type="ECO:0000256" key="4">
    <source>
        <dbReference type="ARBA" id="ARBA00022723"/>
    </source>
</evidence>
<dbReference type="GO" id="GO:0051213">
    <property type="term" value="F:dioxygenase activity"/>
    <property type="evidence" value="ECO:0007669"/>
    <property type="project" value="UniProtKB-KW"/>
</dbReference>
<reference evidence="11" key="1">
    <citation type="journal article" date="2019" name="Int. J. Syst. Evol. Microbiol.">
        <title>The Global Catalogue of Microorganisms (GCM) 10K type strain sequencing project: providing services to taxonomists for standard genome sequencing and annotation.</title>
        <authorList>
            <consortium name="The Broad Institute Genomics Platform"/>
            <consortium name="The Broad Institute Genome Sequencing Center for Infectious Disease"/>
            <person name="Wu L."/>
            <person name="Ma J."/>
        </authorList>
    </citation>
    <scope>NUCLEOTIDE SEQUENCE [LARGE SCALE GENOMIC DNA]</scope>
    <source>
        <strain evidence="11">JCM 17986</strain>
    </source>
</reference>
<dbReference type="Pfam" id="PF03079">
    <property type="entry name" value="ARD"/>
    <property type="match status" value="1"/>
</dbReference>
<evidence type="ECO:0000256" key="1">
    <source>
        <dbReference type="ARBA" id="ARBA00000428"/>
    </source>
</evidence>
<comment type="caution">
    <text evidence="10">The sequence shown here is derived from an EMBL/GenBank/DDBJ whole genome shotgun (WGS) entry which is preliminary data.</text>
</comment>
<keyword evidence="8 9" id="KW-0486">Methionine biosynthesis</keyword>
<organism evidence="10 11">
    <name type="scientific">Yinghuangia aomiensis</name>
    <dbReference type="NCBI Taxonomy" id="676205"/>
    <lineage>
        <taxon>Bacteria</taxon>
        <taxon>Bacillati</taxon>
        <taxon>Actinomycetota</taxon>
        <taxon>Actinomycetes</taxon>
        <taxon>Kitasatosporales</taxon>
        <taxon>Streptomycetaceae</taxon>
        <taxon>Yinghuangia</taxon>
    </lineage>
</organism>
<dbReference type="PANTHER" id="PTHR23418">
    <property type="entry name" value="ACIREDUCTONE DIOXYGENASE"/>
    <property type="match status" value="1"/>
</dbReference>
<keyword evidence="2 9" id="KW-0533">Nickel</keyword>
<gene>
    <name evidence="9" type="primary">mtnD</name>
    <name evidence="10" type="ORF">GCM10023205_83270</name>
</gene>
<keyword evidence="3 9" id="KW-0028">Amino-acid biosynthesis</keyword>
<dbReference type="RefSeq" id="WP_345681106.1">
    <property type="nucleotide sequence ID" value="NZ_BAABHS010000067.1"/>
</dbReference>
<evidence type="ECO:0000256" key="3">
    <source>
        <dbReference type="ARBA" id="ARBA00022605"/>
    </source>
</evidence>
<dbReference type="InterPro" id="IPR004313">
    <property type="entry name" value="ARD"/>
</dbReference>
<evidence type="ECO:0000256" key="6">
    <source>
        <dbReference type="ARBA" id="ARBA00023002"/>
    </source>
</evidence>
<dbReference type="SUPFAM" id="SSF51182">
    <property type="entry name" value="RmlC-like cupins"/>
    <property type="match status" value="1"/>
</dbReference>
<feature type="binding site" evidence="9">
    <location>
        <position position="146"/>
    </location>
    <ligand>
        <name>Ni(2+)</name>
        <dbReference type="ChEBI" id="CHEBI:49786"/>
    </ligand>
</feature>
<dbReference type="InterPro" id="IPR023956">
    <property type="entry name" value="ARD_bac"/>
</dbReference>
<feature type="binding site" evidence="9">
    <location>
        <position position="108"/>
    </location>
    <ligand>
        <name>Fe(2+)</name>
        <dbReference type="ChEBI" id="CHEBI:29033"/>
    </ligand>
</feature>
<dbReference type="Proteomes" id="UP001500466">
    <property type="component" value="Unassembled WGS sequence"/>
</dbReference>
<evidence type="ECO:0000256" key="2">
    <source>
        <dbReference type="ARBA" id="ARBA00022596"/>
    </source>
</evidence>
<dbReference type="HAMAP" id="MF_01682">
    <property type="entry name" value="Salvage_MtnD"/>
    <property type="match status" value="1"/>
</dbReference>
<name>A0ABP9IGR5_9ACTN</name>
<dbReference type="EC" id="1.13.11.53" evidence="9"/>
<feature type="site" description="Important to generate the dianion" evidence="9">
    <location>
        <position position="110"/>
    </location>
</feature>
<comment type="catalytic activity">
    <reaction evidence="9">
        <text>1,2-dihydroxy-5-(methylsulfanyl)pent-1-en-3-one + O2 = 3-(methylsulfanyl)propanoate + CO + formate + 2 H(+)</text>
        <dbReference type="Rhea" id="RHEA:14161"/>
        <dbReference type="ChEBI" id="CHEBI:15378"/>
        <dbReference type="ChEBI" id="CHEBI:15379"/>
        <dbReference type="ChEBI" id="CHEBI:15740"/>
        <dbReference type="ChEBI" id="CHEBI:17245"/>
        <dbReference type="ChEBI" id="CHEBI:49016"/>
        <dbReference type="ChEBI" id="CHEBI:49252"/>
        <dbReference type="EC" id="1.13.11.53"/>
    </reaction>
</comment>
<keyword evidence="4 9" id="KW-0479">Metal-binding</keyword>
<protein>
    <recommendedName>
        <fullName evidence="9">Acireductone dioxygenase</fullName>
    </recommendedName>
    <alternativeName>
        <fullName evidence="9">1,2-dihydroxy-3-keto-5-methylthiopentene dioxygenase</fullName>
        <shortName evidence="9">DHK-MTPene dioxygenase</shortName>
    </alternativeName>
    <alternativeName>
        <fullName evidence="9">Acireductone dioxygenase (Fe(2+)-requiring)</fullName>
        <shortName evidence="9">ARD'</shortName>
        <shortName evidence="9">Fe-ARD</shortName>
        <ecNumber evidence="9">1.13.11.54</ecNumber>
    </alternativeName>
    <alternativeName>
        <fullName evidence="9">Acireductone dioxygenase (Ni(2+)-requiring)</fullName>
        <shortName evidence="9">ARD</shortName>
        <shortName evidence="9">Ni-ARD</shortName>
        <ecNumber evidence="9">1.13.11.53</ecNumber>
    </alternativeName>
</protein>
<feature type="binding site" evidence="9">
    <location>
        <position position="146"/>
    </location>
    <ligand>
        <name>Fe(2+)</name>
        <dbReference type="ChEBI" id="CHEBI:29033"/>
    </ligand>
</feature>
<keyword evidence="11" id="KW-1185">Reference proteome</keyword>
<comment type="subunit">
    <text evidence="9">Monomer.</text>
</comment>
<dbReference type="EMBL" id="BAABHS010000067">
    <property type="protein sequence ID" value="GAA4997303.1"/>
    <property type="molecule type" value="Genomic_DNA"/>
</dbReference>
<sequence>MSLLTVWPEADSATELLCTAEPGAIAGALAPIGVRYERWTADAALAPGATQDEVIAAYRTEVDRITAAEGYILVDVIRLQPSDDPEWPAKAAAARQKFLAEHTHDDDEVRFFVEGAGIFYLHVDGKVFAVLCEAGDLLSVPKGITHWFDMGVEPSVAAIRFFHDEDGWVGDFTGDKISERFPDFDTIQARYAAESAA</sequence>
<dbReference type="EC" id="1.13.11.54" evidence="9"/>
<proteinExistence type="inferred from homology"/>
<keyword evidence="5 9" id="KW-0223">Dioxygenase</keyword>
<dbReference type="InterPro" id="IPR014710">
    <property type="entry name" value="RmlC-like_jellyroll"/>
</dbReference>
<comment type="cofactor">
    <cofactor evidence="9">
        <name>Ni(2+)</name>
        <dbReference type="ChEBI" id="CHEBI:49786"/>
    </cofactor>
    <text evidence="9">Binds 1 nickel ion per monomer.</text>
</comment>
<evidence type="ECO:0000313" key="11">
    <source>
        <dbReference type="Proteomes" id="UP001500466"/>
    </source>
</evidence>
<accession>A0ABP9IGR5</accession>